<dbReference type="AlphaFoldDB" id="A0A1X7KI58"/>
<dbReference type="PANTHER" id="PTHR30349">
    <property type="entry name" value="PHAGE INTEGRASE-RELATED"/>
    <property type="match status" value="1"/>
</dbReference>
<dbReference type="GO" id="GO:0006310">
    <property type="term" value="P:DNA recombination"/>
    <property type="evidence" value="ECO:0007669"/>
    <property type="project" value="UniProtKB-KW"/>
</dbReference>
<dbReference type="Pfam" id="PF00589">
    <property type="entry name" value="Phage_integrase"/>
    <property type="match status" value="1"/>
</dbReference>
<evidence type="ECO:0000313" key="5">
    <source>
        <dbReference type="EMBL" id="SMG40996.1"/>
    </source>
</evidence>
<name>A0A1X7KI58_9FLAO</name>
<dbReference type="InterPro" id="IPR011010">
    <property type="entry name" value="DNA_brk_join_enz"/>
</dbReference>
<keyword evidence="6" id="KW-1185">Reference proteome</keyword>
<dbReference type="Pfam" id="PF17293">
    <property type="entry name" value="Arm-DNA-bind_5"/>
    <property type="match status" value="1"/>
</dbReference>
<dbReference type="Gene3D" id="1.10.150.130">
    <property type="match status" value="1"/>
</dbReference>
<organism evidence="5 6">
    <name type="scientific">Arenibacter troitsensis</name>
    <dbReference type="NCBI Taxonomy" id="188872"/>
    <lineage>
        <taxon>Bacteria</taxon>
        <taxon>Pseudomonadati</taxon>
        <taxon>Bacteroidota</taxon>
        <taxon>Flavobacteriia</taxon>
        <taxon>Flavobacteriales</taxon>
        <taxon>Flavobacteriaceae</taxon>
        <taxon>Arenibacter</taxon>
    </lineage>
</organism>
<dbReference type="STRING" id="188872.SAMN03080602_02933"/>
<dbReference type="OrthoDB" id="1094492at2"/>
<dbReference type="PANTHER" id="PTHR30349:SF64">
    <property type="entry name" value="PROPHAGE INTEGRASE INTD-RELATED"/>
    <property type="match status" value="1"/>
</dbReference>
<dbReference type="InterPro" id="IPR025269">
    <property type="entry name" value="SAM-like_dom"/>
</dbReference>
<proteinExistence type="inferred from homology"/>
<dbReference type="PROSITE" id="PS51898">
    <property type="entry name" value="TYR_RECOMBINASE"/>
    <property type="match status" value="1"/>
</dbReference>
<dbReference type="InterPro" id="IPR013762">
    <property type="entry name" value="Integrase-like_cat_sf"/>
</dbReference>
<dbReference type="InterPro" id="IPR050090">
    <property type="entry name" value="Tyrosine_recombinase_XerCD"/>
</dbReference>
<dbReference type="RefSeq" id="WP_085499691.1">
    <property type="nucleotide sequence ID" value="NZ_FXAO01000006.1"/>
</dbReference>
<protein>
    <submittedName>
        <fullName evidence="5">Site-specific recombinase XerD</fullName>
    </submittedName>
</protein>
<feature type="domain" description="Tyr recombinase" evidence="4">
    <location>
        <begin position="211"/>
        <end position="401"/>
    </location>
</feature>
<comment type="similarity">
    <text evidence="1">Belongs to the 'phage' integrase family.</text>
</comment>
<dbReference type="InterPro" id="IPR002104">
    <property type="entry name" value="Integrase_catalytic"/>
</dbReference>
<dbReference type="GO" id="GO:0003677">
    <property type="term" value="F:DNA binding"/>
    <property type="evidence" value="ECO:0007669"/>
    <property type="project" value="UniProtKB-KW"/>
</dbReference>
<evidence type="ECO:0000256" key="1">
    <source>
        <dbReference type="ARBA" id="ARBA00008857"/>
    </source>
</evidence>
<dbReference type="GO" id="GO:0015074">
    <property type="term" value="P:DNA integration"/>
    <property type="evidence" value="ECO:0007669"/>
    <property type="project" value="InterPro"/>
</dbReference>
<dbReference type="Gene3D" id="1.10.443.10">
    <property type="entry name" value="Intergrase catalytic core"/>
    <property type="match status" value="1"/>
</dbReference>
<dbReference type="Pfam" id="PF13102">
    <property type="entry name" value="Phage_int_SAM_5"/>
    <property type="match status" value="1"/>
</dbReference>
<evidence type="ECO:0000256" key="3">
    <source>
        <dbReference type="ARBA" id="ARBA00023172"/>
    </source>
</evidence>
<dbReference type="SUPFAM" id="SSF56349">
    <property type="entry name" value="DNA breaking-rejoining enzymes"/>
    <property type="match status" value="1"/>
</dbReference>
<dbReference type="InterPro" id="IPR035386">
    <property type="entry name" value="Arm-DNA-bind_5"/>
</dbReference>
<sequence length="402" mass="46859">MASIKTVLRKKVFSDGTFPVCLRVTKNRKTKYFYTIFRSTELEWNYSSGCFNSKNSNYIQNNRLLLKFKDRALKVYSDLQMEKEYFNLDDFSKRFRVDNNPENDYVFPFWEEIISEMKLAGRMGNATMYEETMKSIKQFCKFKKIRFQEITNTFLNKYEAWLRSRGGTDGGISIKQRTLRALYNKAIERNIIKDTNHPFKTYKISKLKGQGIKKALDFDQVTKIINFDTSQYPHLEDAKNYFVFSFYTRGMNYTDMMVLKWQDVDATTISYIRNKTKGRFVITILPPVQEILNYYKQHSLPTKYVFPILLKDGLTPAQIDNRKKKTLAKYNRDLKEIASLCGINKSLSSYVARHSFANCLKQKGVATDVIGESLGHKDLTTTQVYLKELGSTVLDDAAALLL</sequence>
<keyword evidence="3" id="KW-0233">DNA recombination</keyword>
<dbReference type="InterPro" id="IPR010998">
    <property type="entry name" value="Integrase_recombinase_N"/>
</dbReference>
<dbReference type="EMBL" id="FXAO01000006">
    <property type="protein sequence ID" value="SMG40996.1"/>
    <property type="molecule type" value="Genomic_DNA"/>
</dbReference>
<evidence type="ECO:0000313" key="6">
    <source>
        <dbReference type="Proteomes" id="UP000193420"/>
    </source>
</evidence>
<keyword evidence="2" id="KW-0238">DNA-binding</keyword>
<evidence type="ECO:0000259" key="4">
    <source>
        <dbReference type="PROSITE" id="PS51898"/>
    </source>
</evidence>
<evidence type="ECO:0000256" key="2">
    <source>
        <dbReference type="ARBA" id="ARBA00023125"/>
    </source>
</evidence>
<accession>A0A1X7KI58</accession>
<dbReference type="Proteomes" id="UP000193420">
    <property type="component" value="Unassembled WGS sequence"/>
</dbReference>
<gene>
    <name evidence="5" type="ORF">SAMN03080602_02933</name>
</gene>
<reference evidence="6" key="1">
    <citation type="submission" date="2017-04" db="EMBL/GenBank/DDBJ databases">
        <authorList>
            <person name="Varghese N."/>
            <person name="Submissions S."/>
        </authorList>
    </citation>
    <scope>NUCLEOTIDE SEQUENCE [LARGE SCALE GENOMIC DNA]</scope>
    <source>
        <strain evidence="6">DSM 19835</strain>
    </source>
</reference>
<dbReference type="CDD" id="cd01185">
    <property type="entry name" value="INTN1_C_like"/>
    <property type="match status" value="1"/>
</dbReference>